<dbReference type="PANTHER" id="PTHR47270:SF3">
    <property type="entry name" value="HYPOTETICAL PROTEIN"/>
    <property type="match status" value="1"/>
</dbReference>
<dbReference type="AlphaFoldDB" id="A0A176WTD7"/>
<evidence type="ECO:0000313" key="3">
    <source>
        <dbReference type="Proteomes" id="UP000077202"/>
    </source>
</evidence>
<accession>A0A176WTD7</accession>
<evidence type="ECO:0000313" key="2">
    <source>
        <dbReference type="EMBL" id="OAE35566.1"/>
    </source>
</evidence>
<comment type="caution">
    <text evidence="2">The sequence shown here is derived from an EMBL/GenBank/DDBJ whole genome shotgun (WGS) entry which is preliminary data.</text>
</comment>
<reference evidence="2" key="1">
    <citation type="submission" date="2016-03" db="EMBL/GenBank/DDBJ databases">
        <title>Mechanisms controlling the formation of the plant cell surface in tip-growing cells are functionally conserved among land plants.</title>
        <authorList>
            <person name="Honkanen S."/>
            <person name="Jones V.A."/>
            <person name="Morieri G."/>
            <person name="Champion C."/>
            <person name="Hetherington A.J."/>
            <person name="Kelly S."/>
            <person name="Saint-Marcoux D."/>
            <person name="Proust H."/>
            <person name="Prescott H."/>
            <person name="Dolan L."/>
        </authorList>
    </citation>
    <scope>NUCLEOTIDE SEQUENCE [LARGE SCALE GENOMIC DNA]</scope>
    <source>
        <tissue evidence="2">Whole gametophyte</tissue>
    </source>
</reference>
<name>A0A176WTD7_MARPO</name>
<proteinExistence type="predicted"/>
<feature type="compositionally biased region" description="Low complexity" evidence="1">
    <location>
        <begin position="65"/>
        <end position="76"/>
    </location>
</feature>
<keyword evidence="3" id="KW-1185">Reference proteome</keyword>
<dbReference type="Proteomes" id="UP000077202">
    <property type="component" value="Unassembled WGS sequence"/>
</dbReference>
<dbReference type="EMBL" id="LVLJ01000130">
    <property type="protein sequence ID" value="OAE35566.1"/>
    <property type="molecule type" value="Genomic_DNA"/>
</dbReference>
<sequence>MYSNLKPSLHPDGKRTYTNGYHNQQQLWQKLPYSRLKRARVPEVIELVTEDMEYSDKSGNITTGSANSNNSAPKSNTRTSFMKMAVEERETGEGNARWKVEDAQQKIRELIPEMRYQRELNFSLIAQVRKTQDSNMELVLAIKDVEESLEESR</sequence>
<protein>
    <submittedName>
        <fullName evidence="2">Uncharacterized protein</fullName>
    </submittedName>
</protein>
<gene>
    <name evidence="2" type="ORF">AXG93_4409s1020</name>
</gene>
<feature type="region of interest" description="Disordered" evidence="1">
    <location>
        <begin position="55"/>
        <end position="78"/>
    </location>
</feature>
<evidence type="ECO:0000256" key="1">
    <source>
        <dbReference type="SAM" id="MobiDB-lite"/>
    </source>
</evidence>
<organism evidence="2 3">
    <name type="scientific">Marchantia polymorpha subsp. ruderalis</name>
    <dbReference type="NCBI Taxonomy" id="1480154"/>
    <lineage>
        <taxon>Eukaryota</taxon>
        <taxon>Viridiplantae</taxon>
        <taxon>Streptophyta</taxon>
        <taxon>Embryophyta</taxon>
        <taxon>Marchantiophyta</taxon>
        <taxon>Marchantiopsida</taxon>
        <taxon>Marchantiidae</taxon>
        <taxon>Marchantiales</taxon>
        <taxon>Marchantiaceae</taxon>
        <taxon>Marchantia</taxon>
    </lineage>
</organism>
<dbReference type="PANTHER" id="PTHR47270">
    <property type="entry name" value="PROTEIN MLP1-LIKE"/>
    <property type="match status" value="1"/>
</dbReference>